<dbReference type="Proteomes" id="UP000433876">
    <property type="component" value="Unassembled WGS sequence"/>
</dbReference>
<dbReference type="VEuPathDB" id="FungiDB:SMAC_04829"/>
<feature type="transmembrane region" description="Helical" evidence="2">
    <location>
        <begin position="431"/>
        <end position="450"/>
    </location>
</feature>
<feature type="transmembrane region" description="Helical" evidence="2">
    <location>
        <begin position="694"/>
        <end position="718"/>
    </location>
</feature>
<proteinExistence type="predicted"/>
<gene>
    <name evidence="3" type="ORF">SMACR_04829</name>
</gene>
<dbReference type="GO" id="GO:0006629">
    <property type="term" value="P:lipid metabolic process"/>
    <property type="evidence" value="ECO:0007669"/>
    <property type="project" value="InterPro"/>
</dbReference>
<feature type="transmembrane region" description="Helical" evidence="2">
    <location>
        <begin position="91"/>
        <end position="114"/>
    </location>
</feature>
<evidence type="ECO:0000313" key="3">
    <source>
        <dbReference type="EMBL" id="KAA8633373.1"/>
    </source>
</evidence>
<feature type="transmembrane region" description="Helical" evidence="2">
    <location>
        <begin position="641"/>
        <end position="663"/>
    </location>
</feature>
<feature type="transmembrane region" description="Helical" evidence="2">
    <location>
        <begin position="739"/>
        <end position="756"/>
    </location>
</feature>
<feature type="region of interest" description="Disordered" evidence="1">
    <location>
        <begin position="220"/>
        <end position="243"/>
    </location>
</feature>
<feature type="transmembrane region" description="Helical" evidence="2">
    <location>
        <begin position="45"/>
        <end position="70"/>
    </location>
</feature>
<feature type="region of interest" description="Disordered" evidence="1">
    <location>
        <begin position="277"/>
        <end position="304"/>
    </location>
</feature>
<dbReference type="AlphaFoldDB" id="A0A8S8ZTI2"/>
<feature type="transmembrane region" description="Helical" evidence="2">
    <location>
        <begin position="502"/>
        <end position="523"/>
    </location>
</feature>
<sequence>MSASFSPPTAGIPPSDAPINLPAHYLSNFRSIFYQALDPNKVQPFLFPFCLVGSFLLPIAFLCIPQYRVATLTTGQNEKRQVRIRREWIHHLRWVVGAVIVWWNLGIVVGLPGFGGFALEENGDGERGGIWRWFTTPRKTTASACTAMAYAAGLMCGWGTIWGLETVVFGGYQGVAMRVRRRLRRSGSDIPAQGKEMANGIQDGKLVNGEPNGGFVNTNGTAAKTRGSKSEQNGLIKRGSWGPDTTDLRRRNLGISCGWDLADTEYEKKVAVSTSLPIESTKTSTKADQSQSQSPLVLGENHGANGQRWTVDETVDLDKYEYYWEPYPDRGTAWERLDWVMDMFNSFRGAGWNYSISSIPSLQPPVIPPLPESIVTSSSSSSSSSSPSTTTSQILPYFPTGIPVSFTTLPLSTPQTFHRSPTVRHFLTTRLLHITWSYLALDFFTISARLDPYFVAGPNGPLRHPTHLSDLASLSFSNSAFPPLSLASAKFLASLPPWGLNFARSLFSLSGVLGGLFLYSYVWQLTQFFVLGRMLGNESQGMNELWRYPCFFGGFVGNVLDRGLAGFWGGWWHQSFRVGFTGPARWLVKVGRVFGDINDGNVGPDEDEDGGKTRESAVTMNGTEKSPNEGKKRRRTRKQKVVAMLEMATAFFLSGVLHALGGWTSTAFRISPSSGTDLLTLETRNRLPVFFEPVGFFVSQFLGCVIQAFLTVVLRNLLTKITGQQKTWKEMPRWLERTGNGLFVLLWLHWTRWMLIDDMARSGLFLFEPVPVSVFRLLGLGGMPGEGTKDWWRLDGEYVPSFWRGSKWWERGVRI</sequence>
<feature type="compositionally biased region" description="Polar residues" evidence="1">
    <location>
        <begin position="277"/>
        <end position="295"/>
    </location>
</feature>
<dbReference type="EMBL" id="NMPR01000038">
    <property type="protein sequence ID" value="KAA8633373.1"/>
    <property type="molecule type" value="Genomic_DNA"/>
</dbReference>
<feature type="compositionally biased region" description="Polar residues" evidence="1">
    <location>
        <begin position="616"/>
        <end position="625"/>
    </location>
</feature>
<feature type="transmembrane region" description="Helical" evidence="2">
    <location>
        <begin position="147"/>
        <end position="175"/>
    </location>
</feature>
<keyword evidence="2" id="KW-0812">Transmembrane</keyword>
<dbReference type="GO" id="GO:0008374">
    <property type="term" value="F:O-acyltransferase activity"/>
    <property type="evidence" value="ECO:0007669"/>
    <property type="project" value="InterPro"/>
</dbReference>
<evidence type="ECO:0008006" key="5">
    <source>
        <dbReference type="Google" id="ProtNLM"/>
    </source>
</evidence>
<comment type="caution">
    <text evidence="3">The sequence shown here is derived from an EMBL/GenBank/DDBJ whole genome shotgun (WGS) entry which is preliminary data.</text>
</comment>
<evidence type="ECO:0000256" key="2">
    <source>
        <dbReference type="SAM" id="Phobius"/>
    </source>
</evidence>
<accession>A0A8S8ZTI2</accession>
<dbReference type="PANTHER" id="PTHR31595:SF57">
    <property type="entry name" value="OS04G0481900 PROTEIN"/>
    <property type="match status" value="1"/>
</dbReference>
<name>A0A8S8ZTI2_SORMA</name>
<protein>
    <recommendedName>
        <fullName evidence="5">Wax synthase domain-containing protein</fullName>
    </recommendedName>
</protein>
<dbReference type="InterPro" id="IPR044851">
    <property type="entry name" value="Wax_synthase"/>
</dbReference>
<evidence type="ECO:0000313" key="4">
    <source>
        <dbReference type="Proteomes" id="UP000433876"/>
    </source>
</evidence>
<organism evidence="3 4">
    <name type="scientific">Sordaria macrospora</name>
    <dbReference type="NCBI Taxonomy" id="5147"/>
    <lineage>
        <taxon>Eukaryota</taxon>
        <taxon>Fungi</taxon>
        <taxon>Dikarya</taxon>
        <taxon>Ascomycota</taxon>
        <taxon>Pezizomycotina</taxon>
        <taxon>Sordariomycetes</taxon>
        <taxon>Sordariomycetidae</taxon>
        <taxon>Sordariales</taxon>
        <taxon>Sordariaceae</taxon>
        <taxon>Sordaria</taxon>
    </lineage>
</organism>
<feature type="region of interest" description="Disordered" evidence="1">
    <location>
        <begin position="600"/>
        <end position="637"/>
    </location>
</feature>
<keyword evidence="2" id="KW-1133">Transmembrane helix</keyword>
<reference evidence="3 4" key="1">
    <citation type="submission" date="2017-07" db="EMBL/GenBank/DDBJ databases">
        <title>Genome sequence of the Sordaria macrospora wild type strain R19027.</title>
        <authorList>
            <person name="Nowrousian M."/>
            <person name="Teichert I."/>
            <person name="Kueck U."/>
        </authorList>
    </citation>
    <scope>NUCLEOTIDE SEQUENCE [LARGE SCALE GENOMIC DNA]</scope>
    <source>
        <strain evidence="3 4">R19027</strain>
        <tissue evidence="3">Mycelium</tissue>
    </source>
</reference>
<keyword evidence="2" id="KW-0472">Membrane</keyword>
<evidence type="ECO:0000256" key="1">
    <source>
        <dbReference type="SAM" id="MobiDB-lite"/>
    </source>
</evidence>
<dbReference type="PANTHER" id="PTHR31595">
    <property type="entry name" value="LONG-CHAIN-ALCOHOL O-FATTY-ACYLTRANSFERASE 3-RELATED"/>
    <property type="match status" value="1"/>
</dbReference>